<evidence type="ECO:0000256" key="4">
    <source>
        <dbReference type="ARBA" id="ARBA00012140"/>
    </source>
</evidence>
<dbReference type="STRING" id="861299.J421_2565"/>
<dbReference type="CDD" id="cd02440">
    <property type="entry name" value="AdoMet_MTases"/>
    <property type="match status" value="1"/>
</dbReference>
<dbReference type="KEGG" id="gba:J421_2565"/>
<dbReference type="Pfam" id="PF22458">
    <property type="entry name" value="RsmF-B_ferredox"/>
    <property type="match status" value="1"/>
</dbReference>
<keyword evidence="7 14" id="KW-0489">Methyltransferase</keyword>
<dbReference type="Proteomes" id="UP000019151">
    <property type="component" value="Chromosome"/>
</dbReference>
<dbReference type="EC" id="2.1.1.176" evidence="4"/>
<dbReference type="HOGENOM" id="CLU_005316_0_1_0"/>
<evidence type="ECO:0000313" key="17">
    <source>
        <dbReference type="Proteomes" id="UP000019151"/>
    </source>
</evidence>
<dbReference type="PANTHER" id="PTHR22807:SF53">
    <property type="entry name" value="RIBOSOMAL RNA SMALL SUBUNIT METHYLTRANSFERASE B-RELATED"/>
    <property type="match status" value="1"/>
</dbReference>
<evidence type="ECO:0000259" key="15">
    <source>
        <dbReference type="PROSITE" id="PS51686"/>
    </source>
</evidence>
<keyword evidence="17" id="KW-1185">Reference proteome</keyword>
<dbReference type="InterPro" id="IPR035926">
    <property type="entry name" value="NusB-like_sf"/>
</dbReference>
<protein>
    <recommendedName>
        <fullName evidence="4">16S rRNA (cytosine(967)-C(5))-methyltransferase</fullName>
        <ecNumber evidence="4">2.1.1.176</ecNumber>
    </recommendedName>
    <alternativeName>
        <fullName evidence="11">16S rRNA m5C967 methyltransferase</fullName>
    </alternativeName>
    <alternativeName>
        <fullName evidence="12">rRNA (cytosine-C(5)-)-methyltransferase RsmB</fullName>
    </alternativeName>
</protein>
<dbReference type="EMBL" id="CP007128">
    <property type="protein sequence ID" value="AHG90102.1"/>
    <property type="molecule type" value="Genomic_DNA"/>
</dbReference>
<dbReference type="InterPro" id="IPR023267">
    <property type="entry name" value="RCMT"/>
</dbReference>
<dbReference type="PROSITE" id="PS01153">
    <property type="entry name" value="NOL1_NOP2_SUN"/>
    <property type="match status" value="1"/>
</dbReference>
<feature type="binding site" evidence="14">
    <location>
        <position position="341"/>
    </location>
    <ligand>
        <name>S-adenosyl-L-methionine</name>
        <dbReference type="ChEBI" id="CHEBI:59789"/>
    </ligand>
</feature>
<keyword evidence="8 14" id="KW-0808">Transferase</keyword>
<comment type="function">
    <text evidence="1">Specifically methylates the cytosine at position 967 (m5C967) of 16S rRNA.</text>
</comment>
<comment type="catalytic activity">
    <reaction evidence="13">
        <text>cytidine(967) in 16S rRNA + S-adenosyl-L-methionine = 5-methylcytidine(967) in 16S rRNA + S-adenosyl-L-homocysteine + H(+)</text>
        <dbReference type="Rhea" id="RHEA:42748"/>
        <dbReference type="Rhea" id="RHEA-COMP:10219"/>
        <dbReference type="Rhea" id="RHEA-COMP:10220"/>
        <dbReference type="ChEBI" id="CHEBI:15378"/>
        <dbReference type="ChEBI" id="CHEBI:57856"/>
        <dbReference type="ChEBI" id="CHEBI:59789"/>
        <dbReference type="ChEBI" id="CHEBI:74483"/>
        <dbReference type="ChEBI" id="CHEBI:82748"/>
        <dbReference type="EC" id="2.1.1.176"/>
    </reaction>
</comment>
<evidence type="ECO:0000256" key="8">
    <source>
        <dbReference type="ARBA" id="ARBA00022679"/>
    </source>
</evidence>
<evidence type="ECO:0000256" key="2">
    <source>
        <dbReference type="ARBA" id="ARBA00004496"/>
    </source>
</evidence>
<evidence type="ECO:0000256" key="10">
    <source>
        <dbReference type="ARBA" id="ARBA00022884"/>
    </source>
</evidence>
<dbReference type="InterPro" id="IPR054728">
    <property type="entry name" value="RsmB-like_ferredoxin"/>
</dbReference>
<keyword evidence="10 14" id="KW-0694">RNA-binding</keyword>
<dbReference type="InterPro" id="IPR004573">
    <property type="entry name" value="rRNA_ssu_MeTfrase_B"/>
</dbReference>
<dbReference type="Gene3D" id="3.30.70.1170">
    <property type="entry name" value="Sun protein, domain 3"/>
    <property type="match status" value="1"/>
</dbReference>
<keyword evidence="9 14" id="KW-0949">S-adenosyl-L-methionine</keyword>
<comment type="similarity">
    <text evidence="3 14">Belongs to the class I-like SAM-binding methyltransferase superfamily. RsmB/NOP family.</text>
</comment>
<dbReference type="OrthoDB" id="9810297at2"/>
<comment type="subcellular location">
    <subcellularLocation>
        <location evidence="2">Cytoplasm</location>
    </subcellularLocation>
</comment>
<name>W0RI49_9BACT</name>
<feature type="binding site" evidence="14">
    <location>
        <position position="299"/>
    </location>
    <ligand>
        <name>S-adenosyl-L-methionine</name>
        <dbReference type="ChEBI" id="CHEBI:59789"/>
    </ligand>
</feature>
<dbReference type="AlphaFoldDB" id="W0RI49"/>
<dbReference type="Pfam" id="PF01029">
    <property type="entry name" value="NusB"/>
    <property type="match status" value="1"/>
</dbReference>
<dbReference type="GO" id="GO:0005737">
    <property type="term" value="C:cytoplasm"/>
    <property type="evidence" value="ECO:0007669"/>
    <property type="project" value="UniProtKB-SubCell"/>
</dbReference>
<dbReference type="PROSITE" id="PS51686">
    <property type="entry name" value="SAM_MT_RSMB_NOP"/>
    <property type="match status" value="1"/>
</dbReference>
<dbReference type="Pfam" id="PF01189">
    <property type="entry name" value="Methyltr_RsmB-F"/>
    <property type="match status" value="1"/>
</dbReference>
<feature type="active site" description="Nucleophile" evidence="14">
    <location>
        <position position="394"/>
    </location>
</feature>
<dbReference type="SUPFAM" id="SSF53335">
    <property type="entry name" value="S-adenosyl-L-methionine-dependent methyltransferases"/>
    <property type="match status" value="1"/>
</dbReference>
<dbReference type="GO" id="GO:0008649">
    <property type="term" value="F:rRNA methyltransferase activity"/>
    <property type="evidence" value="ECO:0007669"/>
    <property type="project" value="InterPro"/>
</dbReference>
<dbReference type="GO" id="GO:0003723">
    <property type="term" value="F:RNA binding"/>
    <property type="evidence" value="ECO:0007669"/>
    <property type="project" value="UniProtKB-UniRule"/>
</dbReference>
<dbReference type="InterPro" id="IPR006027">
    <property type="entry name" value="NusB_RsmB_TIM44"/>
</dbReference>
<dbReference type="RefSeq" id="WP_025411576.1">
    <property type="nucleotide sequence ID" value="NZ_CP007128.1"/>
</dbReference>
<evidence type="ECO:0000256" key="9">
    <source>
        <dbReference type="ARBA" id="ARBA00022691"/>
    </source>
</evidence>
<sequence length="460" mass="49644">MPHSPPQPRPATPSITPTRILAADVLADLRGGALLDHAFERRTAGLEARDRRWLHELLWEMLRRRGWLDALLTERVRGGLARLDADVTDLLRLGAYQLLYMGSVPAYAAIGQTVELAKRRHGLGASKLANAVLRRIDRDRQDAADTGLAPMLPDDPIDALALRHSHPRWLVARWAERFGLVETARLLAANDAEAPVVVRPFGVTRDELVAALAGAGVGLADPGRDVTWARDSVQLASGTQLTALGAFRQGQFFVQDPASTLVVQYAAVPEGADVADVCTAPGGKALELSRTARAVYASDVSTSRLRRVVANVERLHADRVHVLAADARNPAVRPVDAVLVDAPCTGTGTFRRHPDARWRLKISDLAVMASLQRAVLRGAASIVRPGGLLVYSTCSLEPEENDAQVDAFLAEHPEFTPEPPPDGAVPAAVLDGDRLRVLPHRHGVDGAFAARLRRSDEVAA</sequence>
<evidence type="ECO:0000256" key="13">
    <source>
        <dbReference type="ARBA" id="ARBA00047283"/>
    </source>
</evidence>
<evidence type="ECO:0000256" key="1">
    <source>
        <dbReference type="ARBA" id="ARBA00002724"/>
    </source>
</evidence>
<keyword evidence="6" id="KW-0698">rRNA processing</keyword>
<gene>
    <name evidence="16" type="ORF">J421_2565</name>
</gene>
<feature type="binding site" evidence="14">
    <location>
        <position position="326"/>
    </location>
    <ligand>
        <name>S-adenosyl-L-methionine</name>
        <dbReference type="ChEBI" id="CHEBI:59789"/>
    </ligand>
</feature>
<dbReference type="InterPro" id="IPR001678">
    <property type="entry name" value="MeTrfase_RsmB-F_NOP2_dom"/>
</dbReference>
<comment type="caution">
    <text evidence="14">Lacks conserved residue(s) required for the propagation of feature annotation.</text>
</comment>
<dbReference type="NCBIfam" id="TIGR00563">
    <property type="entry name" value="rsmB"/>
    <property type="match status" value="1"/>
</dbReference>
<evidence type="ECO:0000256" key="14">
    <source>
        <dbReference type="PROSITE-ProRule" id="PRU01023"/>
    </source>
</evidence>
<dbReference type="InParanoid" id="W0RI49"/>
<dbReference type="SUPFAM" id="SSF48013">
    <property type="entry name" value="NusB-like"/>
    <property type="match status" value="1"/>
</dbReference>
<keyword evidence="5" id="KW-0963">Cytoplasm</keyword>
<dbReference type="InterPro" id="IPR018314">
    <property type="entry name" value="RsmB/NOL1/NOP2-like_CS"/>
</dbReference>
<proteinExistence type="inferred from homology"/>
<organism evidence="16 17">
    <name type="scientific">Gemmatirosa kalamazoonensis</name>
    <dbReference type="NCBI Taxonomy" id="861299"/>
    <lineage>
        <taxon>Bacteria</taxon>
        <taxon>Pseudomonadati</taxon>
        <taxon>Gemmatimonadota</taxon>
        <taxon>Gemmatimonadia</taxon>
        <taxon>Gemmatimonadales</taxon>
        <taxon>Gemmatimonadaceae</taxon>
        <taxon>Gemmatirosa</taxon>
    </lineage>
</organism>
<dbReference type="FunCoup" id="W0RI49">
    <property type="interactions" value="472"/>
</dbReference>
<dbReference type="InterPro" id="IPR049560">
    <property type="entry name" value="MeTrfase_RsmB-F_NOP2_cat"/>
</dbReference>
<accession>W0RI49</accession>
<evidence type="ECO:0000256" key="6">
    <source>
        <dbReference type="ARBA" id="ARBA00022552"/>
    </source>
</evidence>
<evidence type="ECO:0000256" key="7">
    <source>
        <dbReference type="ARBA" id="ARBA00022603"/>
    </source>
</evidence>
<dbReference type="InterPro" id="IPR029063">
    <property type="entry name" value="SAM-dependent_MTases_sf"/>
</dbReference>
<evidence type="ECO:0000256" key="3">
    <source>
        <dbReference type="ARBA" id="ARBA00007494"/>
    </source>
</evidence>
<evidence type="ECO:0000256" key="5">
    <source>
        <dbReference type="ARBA" id="ARBA00022490"/>
    </source>
</evidence>
<dbReference type="PANTHER" id="PTHR22807">
    <property type="entry name" value="NOP2 YEAST -RELATED NOL1/NOP2/FMU SUN DOMAIN-CONTAINING"/>
    <property type="match status" value="1"/>
</dbReference>
<dbReference type="Gene3D" id="1.10.940.10">
    <property type="entry name" value="NusB-like"/>
    <property type="match status" value="1"/>
</dbReference>
<evidence type="ECO:0000256" key="12">
    <source>
        <dbReference type="ARBA" id="ARBA00031088"/>
    </source>
</evidence>
<dbReference type="PRINTS" id="PR02008">
    <property type="entry name" value="RCMTFAMILY"/>
</dbReference>
<evidence type="ECO:0000256" key="11">
    <source>
        <dbReference type="ARBA" id="ARBA00030399"/>
    </source>
</evidence>
<reference evidence="16 17" key="1">
    <citation type="journal article" date="2014" name="Genome Announc.">
        <title>Genome Sequence and Methylome of Soil Bacterium Gemmatirosa kalamazoonensis KBS708T, a Member of the Rarely Cultivated Gemmatimonadetes Phylum.</title>
        <authorList>
            <person name="Debruyn J.M."/>
            <person name="Radosevich M."/>
            <person name="Wommack K.E."/>
            <person name="Polson S.W."/>
            <person name="Hauser L.J."/>
            <person name="Fawaz M.N."/>
            <person name="Korlach J."/>
            <person name="Tsai Y.C."/>
        </authorList>
    </citation>
    <scope>NUCLEOTIDE SEQUENCE [LARGE SCALE GENOMIC DNA]</scope>
    <source>
        <strain evidence="16 17">KBS708</strain>
    </source>
</reference>
<evidence type="ECO:0000313" key="16">
    <source>
        <dbReference type="EMBL" id="AHG90102.1"/>
    </source>
</evidence>
<dbReference type="GO" id="GO:0006355">
    <property type="term" value="P:regulation of DNA-templated transcription"/>
    <property type="evidence" value="ECO:0007669"/>
    <property type="project" value="InterPro"/>
</dbReference>
<dbReference type="eggNOG" id="COG0781">
    <property type="taxonomic scope" value="Bacteria"/>
</dbReference>
<dbReference type="eggNOG" id="COG0144">
    <property type="taxonomic scope" value="Bacteria"/>
</dbReference>
<dbReference type="Gene3D" id="3.40.50.150">
    <property type="entry name" value="Vaccinia Virus protein VP39"/>
    <property type="match status" value="1"/>
</dbReference>
<dbReference type="PATRIC" id="fig|861299.3.peg.2613"/>
<feature type="domain" description="SAM-dependent MTase RsmB/NOP-type" evidence="15">
    <location>
        <begin position="184"/>
        <end position="455"/>
    </location>
</feature>